<organism evidence="1 2">
    <name type="scientific">Geobacter argillaceus</name>
    <dbReference type="NCBI Taxonomy" id="345631"/>
    <lineage>
        <taxon>Bacteria</taxon>
        <taxon>Pseudomonadati</taxon>
        <taxon>Thermodesulfobacteriota</taxon>
        <taxon>Desulfuromonadia</taxon>
        <taxon>Geobacterales</taxon>
        <taxon>Geobacteraceae</taxon>
        <taxon>Geobacter</taxon>
    </lineage>
</organism>
<reference evidence="1 2" key="1">
    <citation type="submission" date="2019-07" db="EMBL/GenBank/DDBJ databases">
        <title>Genomic Encyclopedia of Archaeal and Bacterial Type Strains, Phase II (KMG-II): from individual species to whole genera.</title>
        <authorList>
            <person name="Goeker M."/>
        </authorList>
    </citation>
    <scope>NUCLEOTIDE SEQUENCE [LARGE SCALE GENOMIC DNA]</scope>
    <source>
        <strain evidence="1 2">ATCC BAA-1139</strain>
    </source>
</reference>
<proteinExistence type="predicted"/>
<sequence>MEYQGVPEEMKVQDLIVEKTLKNGMYVEIRLVRLPRQLEAALFLDGRFKPGPPIPRPLDNPTGDVTHWMGVRPSIGLTAEEADKIAGEVNVQNFLHKLQFVDRWGKEEE</sequence>
<protein>
    <submittedName>
        <fullName evidence="1">Uncharacterized protein</fullName>
    </submittedName>
</protein>
<comment type="caution">
    <text evidence="1">The sequence shown here is derived from an EMBL/GenBank/DDBJ whole genome shotgun (WGS) entry which is preliminary data.</text>
</comment>
<dbReference type="Proteomes" id="UP000319449">
    <property type="component" value="Unassembled WGS sequence"/>
</dbReference>
<evidence type="ECO:0000313" key="1">
    <source>
        <dbReference type="EMBL" id="TWJ32644.1"/>
    </source>
</evidence>
<dbReference type="OrthoDB" id="5398586at2"/>
<evidence type="ECO:0000313" key="2">
    <source>
        <dbReference type="Proteomes" id="UP000319449"/>
    </source>
</evidence>
<name>A0A562WT74_9BACT</name>
<gene>
    <name evidence="1" type="ORF">JN12_00618</name>
</gene>
<accession>A0A562WT74</accession>
<keyword evidence="2" id="KW-1185">Reference proteome</keyword>
<dbReference type="AlphaFoldDB" id="A0A562WT74"/>
<dbReference type="EMBL" id="VLLN01000003">
    <property type="protein sequence ID" value="TWJ32644.1"/>
    <property type="molecule type" value="Genomic_DNA"/>
</dbReference>